<reference evidence="1" key="1">
    <citation type="journal article" date="2015" name="Nature">
        <title>Complex archaea that bridge the gap between prokaryotes and eukaryotes.</title>
        <authorList>
            <person name="Spang A."/>
            <person name="Saw J.H."/>
            <person name="Jorgensen S.L."/>
            <person name="Zaremba-Niedzwiedzka K."/>
            <person name="Martijn J."/>
            <person name="Lind A.E."/>
            <person name="van Eijk R."/>
            <person name="Schleper C."/>
            <person name="Guy L."/>
            <person name="Ettema T.J."/>
        </authorList>
    </citation>
    <scope>NUCLEOTIDE SEQUENCE</scope>
</reference>
<sequence length="67" mass="7235">MANLEKMFNVKVDAGGQKMSCSVKASSPGKLVENATERFGIQLTEIHELTIKSGTINICIVPQQDGK</sequence>
<evidence type="ECO:0000313" key="1">
    <source>
        <dbReference type="EMBL" id="KKL63236.1"/>
    </source>
</evidence>
<dbReference type="AlphaFoldDB" id="A0A0F9EAK7"/>
<comment type="caution">
    <text evidence="1">The sequence shown here is derived from an EMBL/GenBank/DDBJ whole genome shotgun (WGS) entry which is preliminary data.</text>
</comment>
<protein>
    <submittedName>
        <fullName evidence="1">Uncharacterized protein</fullName>
    </submittedName>
</protein>
<gene>
    <name evidence="1" type="ORF">LCGC14_2177140</name>
</gene>
<dbReference type="EMBL" id="LAZR01028240">
    <property type="protein sequence ID" value="KKL63236.1"/>
    <property type="molecule type" value="Genomic_DNA"/>
</dbReference>
<proteinExistence type="predicted"/>
<organism evidence="1">
    <name type="scientific">marine sediment metagenome</name>
    <dbReference type="NCBI Taxonomy" id="412755"/>
    <lineage>
        <taxon>unclassified sequences</taxon>
        <taxon>metagenomes</taxon>
        <taxon>ecological metagenomes</taxon>
    </lineage>
</organism>
<name>A0A0F9EAK7_9ZZZZ</name>
<accession>A0A0F9EAK7</accession>